<keyword evidence="1" id="KW-0732">Signal</keyword>
<sequence length="103" mass="11649">MRVVLFILVIWVFSAPATAQQAEADAPAEGELIDARAADGKPYRYPMPAVAETVRDLQHSTQAMLLREYCADKRISDDFVNQRLAAFSRQTGREENCRTLLEY</sequence>
<protein>
    <recommendedName>
        <fullName evidence="4">UrcA family protein</fullName>
    </recommendedName>
</protein>
<organism evidence="2 3">
    <name type="scientific">Pseudazoarcus pumilus</name>
    <dbReference type="NCBI Taxonomy" id="2067960"/>
    <lineage>
        <taxon>Bacteria</taxon>
        <taxon>Pseudomonadati</taxon>
        <taxon>Pseudomonadota</taxon>
        <taxon>Betaproteobacteria</taxon>
        <taxon>Rhodocyclales</taxon>
        <taxon>Zoogloeaceae</taxon>
        <taxon>Pseudazoarcus</taxon>
    </lineage>
</organism>
<evidence type="ECO:0008006" key="4">
    <source>
        <dbReference type="Google" id="ProtNLM"/>
    </source>
</evidence>
<proteinExistence type="predicted"/>
<keyword evidence="3" id="KW-1185">Reference proteome</keyword>
<evidence type="ECO:0000313" key="3">
    <source>
        <dbReference type="Proteomes" id="UP000242205"/>
    </source>
</evidence>
<name>A0A2I6S8J0_9RHOO</name>
<evidence type="ECO:0000256" key="1">
    <source>
        <dbReference type="SAM" id="SignalP"/>
    </source>
</evidence>
<dbReference type="EMBL" id="CP025682">
    <property type="protein sequence ID" value="AUN95590.1"/>
    <property type="molecule type" value="Genomic_DNA"/>
</dbReference>
<dbReference type="RefSeq" id="WP_102247638.1">
    <property type="nucleotide sequence ID" value="NZ_CP025682.1"/>
</dbReference>
<gene>
    <name evidence="2" type="ORF">C0099_12025</name>
</gene>
<accession>A0A2I6S8J0</accession>
<feature type="signal peptide" evidence="1">
    <location>
        <begin position="1"/>
        <end position="19"/>
    </location>
</feature>
<dbReference type="AlphaFoldDB" id="A0A2I6S8J0"/>
<feature type="chain" id="PRO_5014412343" description="UrcA family protein" evidence="1">
    <location>
        <begin position="20"/>
        <end position="103"/>
    </location>
</feature>
<evidence type="ECO:0000313" key="2">
    <source>
        <dbReference type="EMBL" id="AUN95590.1"/>
    </source>
</evidence>
<dbReference type="Proteomes" id="UP000242205">
    <property type="component" value="Chromosome"/>
</dbReference>
<dbReference type="OrthoDB" id="8527883at2"/>
<reference evidence="2 3" key="1">
    <citation type="submission" date="2018-01" db="EMBL/GenBank/DDBJ databases">
        <authorList>
            <person name="Fu G.-Y."/>
        </authorList>
    </citation>
    <scope>NUCLEOTIDE SEQUENCE [LARGE SCALE GENOMIC DNA]</scope>
    <source>
        <strain evidence="2 3">SY39</strain>
    </source>
</reference>
<dbReference type="KEGG" id="atw:C0099_12025"/>